<feature type="transmembrane region" description="Helical" evidence="7">
    <location>
        <begin position="70"/>
        <end position="90"/>
    </location>
</feature>
<reference evidence="9" key="1">
    <citation type="submission" date="2009-10" db="EMBL/GenBank/DDBJ databases">
        <title>Diversity of trophic interactions inside an arsenic-rich microbial ecosystem.</title>
        <authorList>
            <person name="Bertin P.N."/>
            <person name="Heinrich-Salmeron A."/>
            <person name="Pelletier E."/>
            <person name="Goulhen-Chollet F."/>
            <person name="Arsene-Ploetze F."/>
            <person name="Gallien S."/>
            <person name="Calteau A."/>
            <person name="Vallenet D."/>
            <person name="Casiot C."/>
            <person name="Chane-Woon-Ming B."/>
            <person name="Giloteaux L."/>
            <person name="Barakat M."/>
            <person name="Bonnefoy V."/>
            <person name="Bruneel O."/>
            <person name="Chandler M."/>
            <person name="Cleiss J."/>
            <person name="Duran R."/>
            <person name="Elbaz-Poulichet F."/>
            <person name="Fonknechten N."/>
            <person name="Lauga B."/>
            <person name="Mornico D."/>
            <person name="Ortet P."/>
            <person name="Schaeffer C."/>
            <person name="Siguier P."/>
            <person name="Alexander Thil Smith A."/>
            <person name="Van Dorsselaer A."/>
            <person name="Weissenbach J."/>
            <person name="Medigue C."/>
            <person name="Le Paslier D."/>
        </authorList>
    </citation>
    <scope>NUCLEOTIDE SEQUENCE</scope>
</reference>
<sequence>MNESTPAPTPSTHWEPGALPSLARMESYPWLVVGTVCIGAFMGQLDASIAQLVLPTLQTTFRSSLADVSWVALAYLLVLASTLPIFGRLADIYGRKLLYTGGFLVFILGSGLCGFAHSLAILIAARVLQAIGAGLLQANSVAIITAAAGPQRRGRAIGIQGAAQAVGLSLGPALGGLLIQAIGWRWVFWINVPAGIIGTILGWFVLPRTEGMHLHDRGFDWLGAWLLTPALALVLIALSEAPSWGLASPLFIGSATAGIALIVVFVLHQRRAKPPLIDLTLFKSHAFSAGNLAGLISYGLLFGVFLLVPFALEGGYHDAPFAAGLRLATIPIALGIVAPFAGALSDKLGPRWLTAVGMIIAAVSLAGLAFALDGAPGSLIAVTAMLALFGVGQGLFTSPNNSAIMGAAPMHRLGAAGGVLNVTRTLGTSLGVAVASSLLSWAIASYGTFRDTLDAPRSVLLIGIHDVLFVFAVLALVAAGISVLRGREEAIDEAHREEIALIERSGGV</sequence>
<accession>E6PFF6</accession>
<comment type="caution">
    <text evidence="9">The sequence shown here is derived from an EMBL/GenBank/DDBJ whole genome shotgun (WGS) entry which is preliminary data.</text>
</comment>
<feature type="transmembrane region" description="Helical" evidence="7">
    <location>
        <begin position="188"/>
        <end position="206"/>
    </location>
</feature>
<feature type="transmembrane region" description="Helical" evidence="7">
    <location>
        <begin position="289"/>
        <end position="312"/>
    </location>
</feature>
<comment type="subcellular location">
    <subcellularLocation>
        <location evidence="1">Cell membrane</location>
        <topology evidence="1">Multi-pass membrane protein</topology>
    </subcellularLocation>
</comment>
<dbReference type="AlphaFoldDB" id="E6PFF6"/>
<evidence type="ECO:0000256" key="3">
    <source>
        <dbReference type="ARBA" id="ARBA00022475"/>
    </source>
</evidence>
<dbReference type="Gene3D" id="1.20.1250.20">
    <property type="entry name" value="MFS general substrate transporter like domains"/>
    <property type="match status" value="1"/>
</dbReference>
<dbReference type="GO" id="GO:0022857">
    <property type="term" value="F:transmembrane transporter activity"/>
    <property type="evidence" value="ECO:0007669"/>
    <property type="project" value="InterPro"/>
</dbReference>
<dbReference type="EMBL" id="CABL01000006">
    <property type="protein sequence ID" value="CBH75192.1"/>
    <property type="molecule type" value="Genomic_DNA"/>
</dbReference>
<dbReference type="PANTHER" id="PTHR42718:SF46">
    <property type="entry name" value="BLR6921 PROTEIN"/>
    <property type="match status" value="1"/>
</dbReference>
<dbReference type="SUPFAM" id="SSF103473">
    <property type="entry name" value="MFS general substrate transporter"/>
    <property type="match status" value="2"/>
</dbReference>
<keyword evidence="6 7" id="KW-0472">Membrane</keyword>
<feature type="transmembrane region" description="Helical" evidence="7">
    <location>
        <begin position="378"/>
        <end position="396"/>
    </location>
</feature>
<evidence type="ECO:0000256" key="5">
    <source>
        <dbReference type="ARBA" id="ARBA00022989"/>
    </source>
</evidence>
<dbReference type="InterPro" id="IPR004638">
    <property type="entry name" value="EmrB-like"/>
</dbReference>
<keyword evidence="4 7" id="KW-0812">Transmembrane</keyword>
<dbReference type="PANTHER" id="PTHR42718">
    <property type="entry name" value="MAJOR FACILITATOR SUPERFAMILY MULTIDRUG TRANSPORTER MFSC"/>
    <property type="match status" value="1"/>
</dbReference>
<feature type="domain" description="Major facilitator superfamily (MFS) profile" evidence="8">
    <location>
        <begin position="32"/>
        <end position="490"/>
    </location>
</feature>
<keyword evidence="3" id="KW-1003">Cell membrane</keyword>
<keyword evidence="5 7" id="KW-1133">Transmembrane helix</keyword>
<organism evidence="9">
    <name type="scientific">mine drainage metagenome</name>
    <dbReference type="NCBI Taxonomy" id="410659"/>
    <lineage>
        <taxon>unclassified sequences</taxon>
        <taxon>metagenomes</taxon>
        <taxon>ecological metagenomes</taxon>
    </lineage>
</organism>
<feature type="transmembrane region" description="Helical" evidence="7">
    <location>
        <begin position="352"/>
        <end position="372"/>
    </location>
</feature>
<keyword evidence="2" id="KW-0813">Transport</keyword>
<feature type="transmembrane region" description="Helical" evidence="7">
    <location>
        <begin position="28"/>
        <end position="50"/>
    </location>
</feature>
<feature type="transmembrane region" description="Helical" evidence="7">
    <location>
        <begin position="97"/>
        <end position="124"/>
    </location>
</feature>
<name>E6PFF6_9ZZZZ</name>
<feature type="transmembrane region" description="Helical" evidence="7">
    <location>
        <begin position="250"/>
        <end position="268"/>
    </location>
</feature>
<gene>
    <name evidence="9" type="ORF">CARN1_1517</name>
</gene>
<evidence type="ECO:0000256" key="4">
    <source>
        <dbReference type="ARBA" id="ARBA00022692"/>
    </source>
</evidence>
<dbReference type="InterPro" id="IPR020846">
    <property type="entry name" value="MFS_dom"/>
</dbReference>
<dbReference type="InterPro" id="IPR036259">
    <property type="entry name" value="MFS_trans_sf"/>
</dbReference>
<dbReference type="PRINTS" id="PR01036">
    <property type="entry name" value="TCRTETB"/>
</dbReference>
<feature type="transmembrane region" description="Helical" evidence="7">
    <location>
        <begin position="461"/>
        <end position="484"/>
    </location>
</feature>
<protein>
    <submittedName>
        <fullName evidence="9">Drug resistance transporter, EmrB/QacA subfamily</fullName>
    </submittedName>
</protein>
<feature type="transmembrane region" description="Helical" evidence="7">
    <location>
        <begin position="161"/>
        <end position="182"/>
    </location>
</feature>
<proteinExistence type="predicted"/>
<feature type="transmembrane region" description="Helical" evidence="7">
    <location>
        <begin position="430"/>
        <end position="449"/>
    </location>
</feature>
<feature type="transmembrane region" description="Helical" evidence="7">
    <location>
        <begin position="218"/>
        <end position="238"/>
    </location>
</feature>
<feature type="transmembrane region" description="Helical" evidence="7">
    <location>
        <begin position="130"/>
        <end position="149"/>
    </location>
</feature>
<dbReference type="GO" id="GO:0005886">
    <property type="term" value="C:plasma membrane"/>
    <property type="evidence" value="ECO:0007669"/>
    <property type="project" value="UniProtKB-SubCell"/>
</dbReference>
<evidence type="ECO:0000313" key="9">
    <source>
        <dbReference type="EMBL" id="CBH75192.1"/>
    </source>
</evidence>
<dbReference type="NCBIfam" id="TIGR00711">
    <property type="entry name" value="efflux_EmrB"/>
    <property type="match status" value="1"/>
</dbReference>
<evidence type="ECO:0000256" key="2">
    <source>
        <dbReference type="ARBA" id="ARBA00022448"/>
    </source>
</evidence>
<dbReference type="Gene3D" id="1.20.1720.10">
    <property type="entry name" value="Multidrug resistance protein D"/>
    <property type="match status" value="1"/>
</dbReference>
<dbReference type="CDD" id="cd17321">
    <property type="entry name" value="MFS_MMR_MDR_like"/>
    <property type="match status" value="1"/>
</dbReference>
<dbReference type="InterPro" id="IPR011701">
    <property type="entry name" value="MFS"/>
</dbReference>
<dbReference type="PROSITE" id="PS50850">
    <property type="entry name" value="MFS"/>
    <property type="match status" value="1"/>
</dbReference>
<feature type="transmembrane region" description="Helical" evidence="7">
    <location>
        <begin position="324"/>
        <end position="345"/>
    </location>
</feature>
<evidence type="ECO:0000259" key="8">
    <source>
        <dbReference type="PROSITE" id="PS50850"/>
    </source>
</evidence>
<evidence type="ECO:0000256" key="1">
    <source>
        <dbReference type="ARBA" id="ARBA00004651"/>
    </source>
</evidence>
<evidence type="ECO:0000256" key="6">
    <source>
        <dbReference type="ARBA" id="ARBA00023136"/>
    </source>
</evidence>
<evidence type="ECO:0000256" key="7">
    <source>
        <dbReference type="SAM" id="Phobius"/>
    </source>
</evidence>
<dbReference type="Pfam" id="PF07690">
    <property type="entry name" value="MFS_1"/>
    <property type="match status" value="1"/>
</dbReference>